<dbReference type="AlphaFoldDB" id="A0A974E3M6"/>
<sequence length="90" mass="10434">MGCICCSLIIKVEIMRHPTQCTPIKMRHYATCDTENVIYLLKCPCGKGHFNAANHNMRQYLLQREGFWIKRLDTSHPQGMNGSWSVQCYL</sequence>
<evidence type="ECO:0000313" key="2">
    <source>
        <dbReference type="Proteomes" id="UP000694892"/>
    </source>
</evidence>
<proteinExistence type="predicted"/>
<gene>
    <name evidence="1" type="ORF">XELAEV_18008402mg</name>
</gene>
<protein>
    <submittedName>
        <fullName evidence="1">Uncharacterized protein</fullName>
    </submittedName>
</protein>
<accession>A0A974E3M6</accession>
<reference evidence="2" key="1">
    <citation type="journal article" date="2016" name="Nature">
        <title>Genome evolution in the allotetraploid frog Xenopus laevis.</title>
        <authorList>
            <person name="Session A.M."/>
            <person name="Uno Y."/>
            <person name="Kwon T."/>
            <person name="Chapman J.A."/>
            <person name="Toyoda A."/>
            <person name="Takahashi S."/>
            <person name="Fukui A."/>
            <person name="Hikosaka A."/>
            <person name="Suzuki A."/>
            <person name="Kondo M."/>
            <person name="van Heeringen S.J."/>
            <person name="Quigley I."/>
            <person name="Heinz S."/>
            <person name="Ogino H."/>
            <person name="Ochi H."/>
            <person name="Hellsten U."/>
            <person name="Lyons J.B."/>
            <person name="Simakov O."/>
            <person name="Putnam N."/>
            <person name="Stites J."/>
            <person name="Kuroki Y."/>
            <person name="Tanaka T."/>
            <person name="Michiue T."/>
            <person name="Watanabe M."/>
            <person name="Bogdanovic O."/>
            <person name="Lister R."/>
            <person name="Georgiou G."/>
            <person name="Paranjpe S.S."/>
            <person name="van Kruijsbergen I."/>
            <person name="Shu S."/>
            <person name="Carlson J."/>
            <person name="Kinoshita T."/>
            <person name="Ohta Y."/>
            <person name="Mawaribuchi S."/>
            <person name="Jenkins J."/>
            <person name="Grimwood J."/>
            <person name="Schmutz J."/>
            <person name="Mitros T."/>
            <person name="Mozaffari S.V."/>
            <person name="Suzuki Y."/>
            <person name="Haramoto Y."/>
            <person name="Yamamoto T.S."/>
            <person name="Takagi C."/>
            <person name="Heald R."/>
            <person name="Miller K."/>
            <person name="Haudenschild C."/>
            <person name="Kitzman J."/>
            <person name="Nakayama T."/>
            <person name="Izutsu Y."/>
            <person name="Robert J."/>
            <person name="Fortriede J."/>
            <person name="Burns K."/>
            <person name="Lotay V."/>
            <person name="Karimi K."/>
            <person name="Yasuoka Y."/>
            <person name="Dichmann D.S."/>
            <person name="Flajnik M.F."/>
            <person name="Houston D.W."/>
            <person name="Shendure J."/>
            <person name="DuPasquier L."/>
            <person name="Vize P.D."/>
            <person name="Zorn A.M."/>
            <person name="Ito M."/>
            <person name="Marcotte E.M."/>
            <person name="Wallingford J.B."/>
            <person name="Ito Y."/>
            <person name="Asashima M."/>
            <person name="Ueno N."/>
            <person name="Matsuda Y."/>
            <person name="Veenstra G.J."/>
            <person name="Fujiyama A."/>
            <person name="Harland R.M."/>
            <person name="Taira M."/>
            <person name="Rokhsar D.S."/>
        </authorList>
    </citation>
    <scope>NUCLEOTIDE SEQUENCE [LARGE SCALE GENOMIC DNA]</scope>
    <source>
        <strain evidence="2">J</strain>
    </source>
</reference>
<evidence type="ECO:0000313" key="1">
    <source>
        <dbReference type="EMBL" id="OCU02638.1"/>
    </source>
</evidence>
<dbReference type="EMBL" id="CM004466">
    <property type="protein sequence ID" value="OCU02638.1"/>
    <property type="molecule type" value="Genomic_DNA"/>
</dbReference>
<organism evidence="1 2">
    <name type="scientific">Xenopus laevis</name>
    <name type="common">African clawed frog</name>
    <dbReference type="NCBI Taxonomy" id="8355"/>
    <lineage>
        <taxon>Eukaryota</taxon>
        <taxon>Metazoa</taxon>
        <taxon>Chordata</taxon>
        <taxon>Craniata</taxon>
        <taxon>Vertebrata</taxon>
        <taxon>Euteleostomi</taxon>
        <taxon>Amphibia</taxon>
        <taxon>Batrachia</taxon>
        <taxon>Anura</taxon>
        <taxon>Pipoidea</taxon>
        <taxon>Pipidae</taxon>
        <taxon>Xenopodinae</taxon>
        <taxon>Xenopus</taxon>
        <taxon>Xenopus</taxon>
    </lineage>
</organism>
<name>A0A974E3M6_XENLA</name>
<dbReference type="Proteomes" id="UP000694892">
    <property type="component" value="Chromosome 1L"/>
</dbReference>